<feature type="compositionally biased region" description="Polar residues" evidence="2">
    <location>
        <begin position="552"/>
        <end position="562"/>
    </location>
</feature>
<feature type="region of interest" description="Disordered" evidence="2">
    <location>
        <begin position="521"/>
        <end position="610"/>
    </location>
</feature>
<dbReference type="InterPro" id="IPR040171">
    <property type="entry name" value="USBP1-like"/>
</dbReference>
<dbReference type="InterPro" id="IPR019536">
    <property type="entry name" value="USHBP1_PDZ-bd"/>
</dbReference>
<feature type="coiled-coil region" evidence="1">
    <location>
        <begin position="228"/>
        <end position="298"/>
    </location>
</feature>
<sequence>MHHERRISAHRNTIDRSPVSTPESGKPKPCRKLVDNQWLRSPSERKEDSNKSFSETKVKRIAMSDNENGLSVSISSASSRRTSTESLEESIRKILSTRDGRVSGYLESPDISLTCKQLGLEDNSVRDIISQLGSERSDGLVSLENLRQHVAKGHEKSKVTANNTIDEMSAKKLNDKTSGKESWEIDSGAHDLNGDPTLQQIMSVANSKGQSRSSNFLELANTLHLAALASLKTEIVELTGKVQQLTEERDQLQASLAHATQERKDLIHDYEDRLTSQAHQSEQHITELQSVIAELNKKLSQSAVDKFDESEEHEIESQTSERGSQSDSDSLASEEGVNDDNTDDELSKVVGGLEFAIDRQDKDSKVEDKKPTAEEGITPKDEKATEDIEKKPLHQLQSLAKPEDKTSKEHEELQSKCRELRVQCLELEKKKQLLERQLQQTSLKEWVSRKKSSGSTEELQSVTSERDGLRAKLRKSEVDLEQIRSENQGFREERDRLRRRVLEMQDQLKLLHQKSLQYEQQVRTRANSMQGSSSQPRSPSTPRRNTQPSSSLSGVRTHTRQASVGAASDISSKEGFLTSPRISRRSSTDNLSTHSHGRSSQSIPNGQVRRPSISGAVWASADGSSPMPLRHPSGSVQSISSQAFWRPGATSDLGSSMHGSTQEITVVAKMVDDGTYGGGITGMNCIKALSQLPEFVSDKMPSDLVKALESCRTAQDVFKALFTYCDAQADKRLKEYELELEMLTSRFDHLQAQNNVVSLSLEESRNNADRMCVLMGKYESNCTALQLALNFSDRVIEAYEVLLQLSEAEQARLFANCRAAGVKTGLHSYASSPTDSTYRLIYEEAEADDNDRVPEDVESCVNRRRTAENEARMLLQKLDRNFESQNNAGQPWDSVSSNSRTSSTGSSNDMEFTPEEEARLKSYIQQLKSERSTVSLTVIELESLHEVAQPKDLKLEPLDPKVDLENAVLMQELMALKEEKAELKAKNYLIEKEKKALELKITSRDAQEQAYLVHIEHLKTEMQDEIRRRRRIQKDAGVASSKSDEKSGGSPSGTPSITLAELKTSDEDIPLDLYEATRREKKLKARIQELVETLETLSKNSETRHQQTAEYVADLKKANGALVAAYEKAKKKHGARLRKLEQQMITMVERHDAQVRTMKERISLLEEELKTTAARQNETAL</sequence>
<feature type="compositionally biased region" description="Polar residues" evidence="2">
    <location>
        <begin position="453"/>
        <end position="463"/>
    </location>
</feature>
<feature type="compositionally biased region" description="Polar residues" evidence="2">
    <location>
        <begin position="588"/>
        <end position="605"/>
    </location>
</feature>
<feature type="domain" description="Harmonin-binding protein USHBP1 PDZ-binding" evidence="3">
    <location>
        <begin position="1082"/>
        <end position="1148"/>
    </location>
</feature>
<comment type="caution">
    <text evidence="4">The sequence shown here is derived from an EMBL/GenBank/DDBJ whole genome shotgun (WGS) entry which is preliminary data.</text>
</comment>
<protein>
    <recommendedName>
        <fullName evidence="3">Harmonin-binding protein USHBP1 PDZ-binding domain-containing protein</fullName>
    </recommendedName>
</protein>
<gene>
    <name evidence="4" type="ORF">PMEA_00035412</name>
</gene>
<feature type="compositionally biased region" description="Polar residues" evidence="2">
    <location>
        <begin position="521"/>
        <end position="531"/>
    </location>
</feature>
<feature type="region of interest" description="Disordered" evidence="2">
    <location>
        <begin position="442"/>
        <end position="492"/>
    </location>
</feature>
<dbReference type="PANTHER" id="PTHR23347">
    <property type="entry name" value="COLORECTAL MUTANT CANCER PROTEIN MCC PROTEIN -RELATED"/>
    <property type="match status" value="1"/>
</dbReference>
<feature type="compositionally biased region" description="Polar residues" evidence="2">
    <location>
        <begin position="317"/>
        <end position="331"/>
    </location>
</feature>
<dbReference type="Pfam" id="PF10506">
    <property type="entry name" value="USHBP1_PDZ-bd"/>
    <property type="match status" value="2"/>
</dbReference>
<evidence type="ECO:0000313" key="4">
    <source>
        <dbReference type="EMBL" id="CAH3104088.1"/>
    </source>
</evidence>
<dbReference type="Proteomes" id="UP001159428">
    <property type="component" value="Unassembled WGS sequence"/>
</dbReference>
<accession>A0AAU9W717</accession>
<feature type="compositionally biased region" description="Low complexity" evidence="2">
    <location>
        <begin position="894"/>
        <end position="908"/>
    </location>
</feature>
<feature type="coiled-coil region" evidence="1">
    <location>
        <begin position="1073"/>
        <end position="1175"/>
    </location>
</feature>
<keyword evidence="1" id="KW-0175">Coiled coil</keyword>
<evidence type="ECO:0000313" key="5">
    <source>
        <dbReference type="Proteomes" id="UP001159428"/>
    </source>
</evidence>
<feature type="region of interest" description="Disordered" evidence="2">
    <location>
        <begin position="1032"/>
        <end position="1058"/>
    </location>
</feature>
<feature type="coiled-coil region" evidence="1">
    <location>
        <begin position="726"/>
        <end position="753"/>
    </location>
</feature>
<evidence type="ECO:0000256" key="1">
    <source>
        <dbReference type="SAM" id="Coils"/>
    </source>
</evidence>
<organism evidence="4 5">
    <name type="scientific">Pocillopora meandrina</name>
    <dbReference type="NCBI Taxonomy" id="46732"/>
    <lineage>
        <taxon>Eukaryota</taxon>
        <taxon>Metazoa</taxon>
        <taxon>Cnidaria</taxon>
        <taxon>Anthozoa</taxon>
        <taxon>Hexacorallia</taxon>
        <taxon>Scleractinia</taxon>
        <taxon>Astrocoeniina</taxon>
        <taxon>Pocilloporidae</taxon>
        <taxon>Pocillopora</taxon>
    </lineage>
</organism>
<dbReference type="AlphaFoldDB" id="A0AAU9W717"/>
<feature type="domain" description="Harmonin-binding protein USHBP1 PDZ-binding" evidence="3">
    <location>
        <begin position="743"/>
        <end position="805"/>
    </location>
</feature>
<feature type="region of interest" description="Disordered" evidence="2">
    <location>
        <begin position="885"/>
        <end position="913"/>
    </location>
</feature>
<feature type="compositionally biased region" description="Basic and acidic residues" evidence="2">
    <location>
        <begin position="401"/>
        <end position="413"/>
    </location>
</feature>
<keyword evidence="5" id="KW-1185">Reference proteome</keyword>
<proteinExistence type="predicted"/>
<feature type="region of interest" description="Disordered" evidence="2">
    <location>
        <begin position="1"/>
        <end position="64"/>
    </location>
</feature>
<feature type="compositionally biased region" description="Basic and acidic residues" evidence="2">
    <location>
        <begin position="464"/>
        <end position="492"/>
    </location>
</feature>
<feature type="region of interest" description="Disordered" evidence="2">
    <location>
        <begin position="303"/>
        <end position="413"/>
    </location>
</feature>
<feature type="compositionally biased region" description="Low complexity" evidence="2">
    <location>
        <begin position="532"/>
        <end position="551"/>
    </location>
</feature>
<name>A0AAU9W717_9CNID</name>
<evidence type="ECO:0000259" key="3">
    <source>
        <dbReference type="Pfam" id="PF10506"/>
    </source>
</evidence>
<evidence type="ECO:0000256" key="2">
    <source>
        <dbReference type="SAM" id="MobiDB-lite"/>
    </source>
</evidence>
<feature type="compositionally biased region" description="Basic and acidic residues" evidence="2">
    <location>
        <begin position="356"/>
        <end position="392"/>
    </location>
</feature>
<dbReference type="EMBL" id="CALNXJ010000009">
    <property type="protein sequence ID" value="CAH3104088.1"/>
    <property type="molecule type" value="Genomic_DNA"/>
</dbReference>
<dbReference type="PANTHER" id="PTHR23347:SF6">
    <property type="entry name" value="FI17904P1"/>
    <property type="match status" value="1"/>
</dbReference>
<reference evidence="4 5" key="1">
    <citation type="submission" date="2022-05" db="EMBL/GenBank/DDBJ databases">
        <authorList>
            <consortium name="Genoscope - CEA"/>
            <person name="William W."/>
        </authorList>
    </citation>
    <scope>NUCLEOTIDE SEQUENCE [LARGE SCALE GENOMIC DNA]</scope>
</reference>
<feature type="compositionally biased region" description="Basic and acidic residues" evidence="2">
    <location>
        <begin position="42"/>
        <end position="58"/>
    </location>
</feature>